<dbReference type="Proteomes" id="UP000325902">
    <property type="component" value="Unassembled WGS sequence"/>
</dbReference>
<name>A0A5N5D0Y5_9PEZI</name>
<gene>
    <name evidence="2" type="ORF">DBV05_g10100</name>
</gene>
<feature type="transmembrane region" description="Helical" evidence="1">
    <location>
        <begin position="106"/>
        <end position="128"/>
    </location>
</feature>
<evidence type="ECO:0000313" key="3">
    <source>
        <dbReference type="Proteomes" id="UP000325902"/>
    </source>
</evidence>
<keyword evidence="1" id="KW-1133">Transmembrane helix</keyword>
<accession>A0A5N5D0Y5</accession>
<keyword evidence="1" id="KW-0472">Membrane</keyword>
<evidence type="ECO:0000313" key="2">
    <source>
        <dbReference type="EMBL" id="KAB2571237.1"/>
    </source>
</evidence>
<reference evidence="2 3" key="1">
    <citation type="journal article" date="2019" name="Sci. Rep.">
        <title>A multi-omics analysis of the grapevine pathogen Lasiodiplodia theobromae reveals that temperature affects the expression of virulence- and pathogenicity-related genes.</title>
        <authorList>
            <person name="Felix C."/>
            <person name="Meneses R."/>
            <person name="Goncalves M.F.M."/>
            <person name="Tilleman L."/>
            <person name="Duarte A.S."/>
            <person name="Jorrin-Novo J.V."/>
            <person name="Van de Peer Y."/>
            <person name="Deforce D."/>
            <person name="Van Nieuwerburgh F."/>
            <person name="Esteves A.C."/>
            <person name="Alves A."/>
        </authorList>
    </citation>
    <scope>NUCLEOTIDE SEQUENCE [LARGE SCALE GENOMIC DNA]</scope>
    <source>
        <strain evidence="2 3">LA-SOL3</strain>
    </source>
</reference>
<comment type="caution">
    <text evidence="2">The sequence shown here is derived from an EMBL/GenBank/DDBJ whole genome shotgun (WGS) entry which is preliminary data.</text>
</comment>
<sequence>MQDRVKWFWDATLTVDNAVAYLGSQSLMSRNSLSGGAQGPLPDNQWHLDVQHWFETRLAYMQAYMVDLATGPSDVSLQQYVVKPNSTGEQSICHNQKILSTAHISFSLFGLYFIFCLGSFIIVVSYIIEPVLGWLQKRHHRGEYQRLEWCANETLQLQRLAHEGIGFGTWSHAINVVPVTKRGELLAVLDLENPEHPRLKAPVLGTVEDVSPASGDIESRSAVEVAHSDSIGSGTLQDEGSNMEIVGKEGKDHVTVISEKPTRTQTF</sequence>
<keyword evidence="3" id="KW-1185">Reference proteome</keyword>
<dbReference type="EMBL" id="VCHE01000107">
    <property type="protein sequence ID" value="KAB2571237.1"/>
    <property type="molecule type" value="Genomic_DNA"/>
</dbReference>
<evidence type="ECO:0000256" key="1">
    <source>
        <dbReference type="SAM" id="Phobius"/>
    </source>
</evidence>
<protein>
    <submittedName>
        <fullName evidence="2">Uncharacterized protein</fullName>
    </submittedName>
</protein>
<proteinExistence type="predicted"/>
<keyword evidence="1" id="KW-0812">Transmembrane</keyword>
<dbReference type="OrthoDB" id="3540210at2759"/>
<dbReference type="AlphaFoldDB" id="A0A5N5D0Y5"/>
<organism evidence="2 3">
    <name type="scientific">Lasiodiplodia theobromae</name>
    <dbReference type="NCBI Taxonomy" id="45133"/>
    <lineage>
        <taxon>Eukaryota</taxon>
        <taxon>Fungi</taxon>
        <taxon>Dikarya</taxon>
        <taxon>Ascomycota</taxon>
        <taxon>Pezizomycotina</taxon>
        <taxon>Dothideomycetes</taxon>
        <taxon>Dothideomycetes incertae sedis</taxon>
        <taxon>Botryosphaeriales</taxon>
        <taxon>Botryosphaeriaceae</taxon>
        <taxon>Lasiodiplodia</taxon>
    </lineage>
</organism>